<reference evidence="2" key="1">
    <citation type="journal article" date="2017" name="Genome Biol.">
        <title>Comparative genomics reveals high biological diversity and specific adaptations in the industrially and medically important fungal genus Aspergillus.</title>
        <authorList>
            <person name="de Vries R.P."/>
            <person name="Riley R."/>
            <person name="Wiebenga A."/>
            <person name="Aguilar-Osorio G."/>
            <person name="Amillis S."/>
            <person name="Uchima C.A."/>
            <person name="Anderluh G."/>
            <person name="Asadollahi M."/>
            <person name="Askin M."/>
            <person name="Barry K."/>
            <person name="Battaglia E."/>
            <person name="Bayram O."/>
            <person name="Benocci T."/>
            <person name="Braus-Stromeyer S.A."/>
            <person name="Caldana C."/>
            <person name="Canovas D."/>
            <person name="Cerqueira G.C."/>
            <person name="Chen F."/>
            <person name="Chen W."/>
            <person name="Choi C."/>
            <person name="Clum A."/>
            <person name="Dos Santos R.A."/>
            <person name="Damasio A.R."/>
            <person name="Diallinas G."/>
            <person name="Emri T."/>
            <person name="Fekete E."/>
            <person name="Flipphi M."/>
            <person name="Freyberg S."/>
            <person name="Gallo A."/>
            <person name="Gournas C."/>
            <person name="Habgood R."/>
            <person name="Hainaut M."/>
            <person name="Harispe M.L."/>
            <person name="Henrissat B."/>
            <person name="Hilden K.S."/>
            <person name="Hope R."/>
            <person name="Hossain A."/>
            <person name="Karabika E."/>
            <person name="Karaffa L."/>
            <person name="Karanyi Z."/>
            <person name="Krasevec N."/>
            <person name="Kuo A."/>
            <person name="Kusch H."/>
            <person name="LaButti K."/>
            <person name="Lagendijk E.L."/>
            <person name="Lapidus A."/>
            <person name="Levasseur A."/>
            <person name="Lindquist E."/>
            <person name="Lipzen A."/>
            <person name="Logrieco A.F."/>
            <person name="MacCabe A."/>
            <person name="Maekelae M.R."/>
            <person name="Malavazi I."/>
            <person name="Melin P."/>
            <person name="Meyer V."/>
            <person name="Mielnichuk N."/>
            <person name="Miskei M."/>
            <person name="Molnar A.P."/>
            <person name="Mule G."/>
            <person name="Ngan C.Y."/>
            <person name="Orejas M."/>
            <person name="Orosz E."/>
            <person name="Ouedraogo J.P."/>
            <person name="Overkamp K.M."/>
            <person name="Park H.-S."/>
            <person name="Perrone G."/>
            <person name="Piumi F."/>
            <person name="Punt P.J."/>
            <person name="Ram A.F."/>
            <person name="Ramon A."/>
            <person name="Rauscher S."/>
            <person name="Record E."/>
            <person name="Riano-Pachon D.M."/>
            <person name="Robert V."/>
            <person name="Roehrig J."/>
            <person name="Ruller R."/>
            <person name="Salamov A."/>
            <person name="Salih N.S."/>
            <person name="Samson R.A."/>
            <person name="Sandor E."/>
            <person name="Sanguinetti M."/>
            <person name="Schuetze T."/>
            <person name="Sepcic K."/>
            <person name="Shelest E."/>
            <person name="Sherlock G."/>
            <person name="Sophianopoulou V."/>
            <person name="Squina F.M."/>
            <person name="Sun H."/>
            <person name="Susca A."/>
            <person name="Todd R.B."/>
            <person name="Tsang A."/>
            <person name="Unkles S.E."/>
            <person name="van de Wiele N."/>
            <person name="van Rossen-Uffink D."/>
            <person name="Oliveira J.V."/>
            <person name="Vesth T.C."/>
            <person name="Visser J."/>
            <person name="Yu J.-H."/>
            <person name="Zhou M."/>
            <person name="Andersen M.R."/>
            <person name="Archer D.B."/>
            <person name="Baker S.E."/>
            <person name="Benoit I."/>
            <person name="Brakhage A.A."/>
            <person name="Braus G.H."/>
            <person name="Fischer R."/>
            <person name="Frisvad J.C."/>
            <person name="Goldman G.H."/>
            <person name="Houbraken J."/>
            <person name="Oakley B."/>
            <person name="Pocsi I."/>
            <person name="Scazzocchio C."/>
            <person name="Seiboth B."/>
            <person name="vanKuyk P.A."/>
            <person name="Wortman J."/>
            <person name="Dyer P.S."/>
            <person name="Grigoriev I.V."/>
        </authorList>
    </citation>
    <scope>NUCLEOTIDE SEQUENCE [LARGE SCALE GENOMIC DNA]</scope>
    <source>
        <strain evidence="2">ATCC 16872 / CBS 172.66 / WB 5094</strain>
    </source>
</reference>
<name>A0A1L9X4V6_ASPA1</name>
<dbReference type="EMBL" id="KV878971">
    <property type="protein sequence ID" value="OJK03482.1"/>
    <property type="molecule type" value="Genomic_DNA"/>
</dbReference>
<dbReference type="STRING" id="690307.A0A1L9X4V6"/>
<dbReference type="OrthoDB" id="10018191at2759"/>
<accession>A0A1L9X4V6</accession>
<proteinExistence type="predicted"/>
<sequence length="120" mass="13318">MDQTSFGVEPPIHIPRVVFRAALVWFCYTTFGSDALDADQPALVFPRLTRLGINCQQLLFEANGFSVSRPRASGSSTLCALVDCLRRIGHWEISRRFTTILSVLLPDTASKVMPNLRAPP</sequence>
<organism evidence="1 2">
    <name type="scientific">Aspergillus aculeatus (strain ATCC 16872 / CBS 172.66 / WB 5094)</name>
    <dbReference type="NCBI Taxonomy" id="690307"/>
    <lineage>
        <taxon>Eukaryota</taxon>
        <taxon>Fungi</taxon>
        <taxon>Dikarya</taxon>
        <taxon>Ascomycota</taxon>
        <taxon>Pezizomycotina</taxon>
        <taxon>Eurotiomycetes</taxon>
        <taxon>Eurotiomycetidae</taxon>
        <taxon>Eurotiales</taxon>
        <taxon>Aspergillaceae</taxon>
        <taxon>Aspergillus</taxon>
        <taxon>Aspergillus subgen. Circumdati</taxon>
    </lineage>
</organism>
<evidence type="ECO:0000313" key="2">
    <source>
        <dbReference type="Proteomes" id="UP000184546"/>
    </source>
</evidence>
<dbReference type="Proteomes" id="UP000184546">
    <property type="component" value="Unassembled WGS sequence"/>
</dbReference>
<dbReference type="VEuPathDB" id="FungiDB:ASPACDRAFT_111274"/>
<dbReference type="RefSeq" id="XP_020059821.1">
    <property type="nucleotide sequence ID" value="XM_020195532.1"/>
</dbReference>
<gene>
    <name evidence="1" type="ORF">ASPACDRAFT_111274</name>
</gene>
<dbReference type="GeneID" id="30969346"/>
<dbReference type="AlphaFoldDB" id="A0A1L9X4V6"/>
<evidence type="ECO:0000313" key="1">
    <source>
        <dbReference type="EMBL" id="OJK03482.1"/>
    </source>
</evidence>
<keyword evidence="2" id="KW-1185">Reference proteome</keyword>
<protein>
    <submittedName>
        <fullName evidence="1">Uncharacterized protein</fullName>
    </submittedName>
</protein>